<dbReference type="PANTHER" id="PTHR30399:SF1">
    <property type="entry name" value="UTP PYROPHOSPHATASE"/>
    <property type="match status" value="1"/>
</dbReference>
<dbReference type="InterPro" id="IPR000582">
    <property type="entry name" value="Acyl-CoA-binding_protein"/>
</dbReference>
<dbReference type="eggNOG" id="KOG0817">
    <property type="taxonomic scope" value="Eukaryota"/>
</dbReference>
<dbReference type="PROSITE" id="PS51228">
    <property type="entry name" value="ACB_2"/>
    <property type="match status" value="1"/>
</dbReference>
<feature type="compositionally biased region" description="Basic and acidic residues" evidence="1">
    <location>
        <begin position="354"/>
        <end position="364"/>
    </location>
</feature>
<evidence type="ECO:0000313" key="4">
    <source>
        <dbReference type="EMBL" id="EMF16143.1"/>
    </source>
</evidence>
<dbReference type="GeneID" id="27899579"/>
<feature type="region of interest" description="Disordered" evidence="1">
    <location>
        <begin position="336"/>
        <end position="381"/>
    </location>
</feature>
<dbReference type="SUPFAM" id="SSF47027">
    <property type="entry name" value="Acyl-CoA binding protein"/>
    <property type="match status" value="1"/>
</dbReference>
<dbReference type="InterPro" id="IPR013536">
    <property type="entry name" value="WLM_dom"/>
</dbReference>
<sequence>MPLGFERLNERTQRPNANINFIKTVSTGADKAIAEEFLSRIAAQCYPVMKKHYITVMSLEEYPSNPEFLGRNFNAGEVIQLVLKDKQGRWLSFKFVQMVMMHELAHCKQMNHSRSFWSVRNEYAKHMEDLWKDRYEGEGLWGRGRGLAHGAFVHAQPPDNTQIPEHLCGGSYRRRGQKRKRVGQHEQGAGEKLSYAERQQKRIRRKLGKHGVSMKSEVLGDDELTRGALERMNGGKRAAGKPKVANSKRGRDLRANAALARVEALKQLTSVKTPELDNDVESETESEWEDGSALGSQGNAIIKDEHGHDMVNVCGEGEDDEEGAGKEMNELRMLSRGLSQNCSASTSGKPSSRRPVDAESRTQSEADAESSSQPREAVLKQELGCSSSERTAGAILQSKDQHNPLLIELSETEGALAGQSGKISSSAPRTAPSTAPGSTITDSLRRSPHPVDHQPIKNAISPETTEAPVSLAGSVPDTMVTCSMCSTNNEPDAPTKLPIMAPATKSAEFTTAVEDSRKLKEKPTNDQLLELYALYKVGTNETEFEKAEKPGMFDLKGKAKYNAWKKEVDAGTTPEAAQKKYVELVEKLKNELGYNA</sequence>
<organism evidence="4 5">
    <name type="scientific">Sphaerulina musiva (strain SO2202)</name>
    <name type="common">Poplar stem canker fungus</name>
    <name type="synonym">Septoria musiva</name>
    <dbReference type="NCBI Taxonomy" id="692275"/>
    <lineage>
        <taxon>Eukaryota</taxon>
        <taxon>Fungi</taxon>
        <taxon>Dikarya</taxon>
        <taxon>Ascomycota</taxon>
        <taxon>Pezizomycotina</taxon>
        <taxon>Dothideomycetes</taxon>
        <taxon>Dothideomycetidae</taxon>
        <taxon>Mycosphaerellales</taxon>
        <taxon>Mycosphaerellaceae</taxon>
        <taxon>Sphaerulina</taxon>
    </lineage>
</organism>
<dbReference type="InterPro" id="IPR014352">
    <property type="entry name" value="FERM/acyl-CoA-bd_prot_sf"/>
</dbReference>
<reference evidence="4 5" key="1">
    <citation type="journal article" date="2012" name="PLoS Pathog.">
        <title>Diverse lifestyles and strategies of plant pathogenesis encoded in the genomes of eighteen Dothideomycetes fungi.</title>
        <authorList>
            <person name="Ohm R.A."/>
            <person name="Feau N."/>
            <person name="Henrissat B."/>
            <person name="Schoch C.L."/>
            <person name="Horwitz B.A."/>
            <person name="Barry K.W."/>
            <person name="Condon B.J."/>
            <person name="Copeland A.C."/>
            <person name="Dhillon B."/>
            <person name="Glaser F."/>
            <person name="Hesse C.N."/>
            <person name="Kosti I."/>
            <person name="LaButti K."/>
            <person name="Lindquist E.A."/>
            <person name="Lucas S."/>
            <person name="Salamov A.A."/>
            <person name="Bradshaw R.E."/>
            <person name="Ciuffetti L."/>
            <person name="Hamelin R.C."/>
            <person name="Kema G.H.J."/>
            <person name="Lawrence C."/>
            <person name="Scott J.A."/>
            <person name="Spatafora J.W."/>
            <person name="Turgeon B.G."/>
            <person name="de Wit P.J.G.M."/>
            <person name="Zhong S."/>
            <person name="Goodwin S.B."/>
            <person name="Grigoriev I.V."/>
        </authorList>
    </citation>
    <scope>NUCLEOTIDE SEQUENCE [LARGE SCALE GENOMIC DNA]</scope>
    <source>
        <strain evidence="4 5">SO2202</strain>
    </source>
</reference>
<evidence type="ECO:0000259" key="3">
    <source>
        <dbReference type="PROSITE" id="PS51397"/>
    </source>
</evidence>
<dbReference type="eggNOG" id="KOG4842">
    <property type="taxonomic scope" value="Eukaryota"/>
</dbReference>
<name>M3CR47_SPHMS</name>
<feature type="compositionally biased region" description="Basic and acidic residues" evidence="1">
    <location>
        <begin position="443"/>
        <end position="455"/>
    </location>
</feature>
<dbReference type="InterPro" id="IPR053136">
    <property type="entry name" value="UTP_pyrophosphatase-like"/>
</dbReference>
<dbReference type="Proteomes" id="UP000016931">
    <property type="component" value="Unassembled WGS sequence"/>
</dbReference>
<feature type="domain" description="WLM" evidence="3">
    <location>
        <begin position="10"/>
        <end position="263"/>
    </location>
</feature>
<dbReference type="Gene3D" id="3.30.2010.10">
    <property type="entry name" value="Metalloproteases ('zincins'), catalytic domain"/>
    <property type="match status" value="1"/>
</dbReference>
<keyword evidence="5" id="KW-1185">Reference proteome</keyword>
<dbReference type="PROSITE" id="PS51397">
    <property type="entry name" value="WLM"/>
    <property type="match status" value="1"/>
</dbReference>
<dbReference type="AlphaFoldDB" id="M3CR47"/>
<dbReference type="Pfam" id="PF08325">
    <property type="entry name" value="WLM"/>
    <property type="match status" value="1"/>
</dbReference>
<dbReference type="EMBL" id="KB456261">
    <property type="protein sequence ID" value="EMF16143.1"/>
    <property type="molecule type" value="Genomic_DNA"/>
</dbReference>
<evidence type="ECO:0000256" key="1">
    <source>
        <dbReference type="SAM" id="MobiDB-lite"/>
    </source>
</evidence>
<dbReference type="Pfam" id="PF00887">
    <property type="entry name" value="ACBP"/>
    <property type="match status" value="1"/>
</dbReference>
<evidence type="ECO:0000259" key="2">
    <source>
        <dbReference type="PROSITE" id="PS51228"/>
    </source>
</evidence>
<dbReference type="PANTHER" id="PTHR30399">
    <property type="entry name" value="UNCHARACTERIZED PROTEIN YGJP"/>
    <property type="match status" value="1"/>
</dbReference>
<dbReference type="GO" id="GO:0000062">
    <property type="term" value="F:fatty-acyl-CoA binding"/>
    <property type="evidence" value="ECO:0007669"/>
    <property type="project" value="InterPro"/>
</dbReference>
<dbReference type="OrthoDB" id="447842at2759"/>
<dbReference type="HOGENOM" id="CLU_025898_1_0_1"/>
<dbReference type="RefSeq" id="XP_016764264.1">
    <property type="nucleotide sequence ID" value="XM_016902442.1"/>
</dbReference>
<dbReference type="STRING" id="692275.M3CR47"/>
<feature type="compositionally biased region" description="Acidic residues" evidence="1">
    <location>
        <begin position="276"/>
        <end position="290"/>
    </location>
</feature>
<feature type="compositionally biased region" description="Low complexity" evidence="1">
    <location>
        <begin position="424"/>
        <end position="439"/>
    </location>
</feature>
<feature type="domain" description="ACB" evidence="2">
    <location>
        <begin position="505"/>
        <end position="594"/>
    </location>
</feature>
<evidence type="ECO:0000313" key="5">
    <source>
        <dbReference type="Proteomes" id="UP000016931"/>
    </source>
</evidence>
<proteinExistence type="predicted"/>
<feature type="region of interest" description="Disordered" evidence="1">
    <location>
        <begin position="417"/>
        <end position="458"/>
    </location>
</feature>
<accession>M3CR47</accession>
<feature type="compositionally biased region" description="Polar residues" evidence="1">
    <location>
        <begin position="365"/>
        <end position="374"/>
    </location>
</feature>
<feature type="region of interest" description="Disordered" evidence="1">
    <location>
        <begin position="174"/>
        <end position="194"/>
    </location>
</feature>
<feature type="compositionally biased region" description="Polar residues" evidence="1">
    <location>
        <begin position="337"/>
        <end position="350"/>
    </location>
</feature>
<feature type="region of interest" description="Disordered" evidence="1">
    <location>
        <begin position="273"/>
        <end position="294"/>
    </location>
</feature>
<dbReference type="InterPro" id="IPR035984">
    <property type="entry name" value="Acyl-CoA-binding_sf"/>
</dbReference>
<protein>
    <submittedName>
        <fullName evidence="4">WLM-domain-containing protein</fullName>
    </submittedName>
</protein>
<dbReference type="Gene3D" id="1.20.80.10">
    <property type="match status" value="1"/>
</dbReference>
<gene>
    <name evidence="4" type="ORF">SEPMUDRAFT_131675</name>
</gene>